<dbReference type="Proteomes" id="UP000887564">
    <property type="component" value="Unplaced"/>
</dbReference>
<reference evidence="3" key="1">
    <citation type="submission" date="2022-11" db="UniProtKB">
        <authorList>
            <consortium name="WormBaseParasite"/>
        </authorList>
    </citation>
    <scope>IDENTIFICATION</scope>
</reference>
<evidence type="ECO:0000313" key="3">
    <source>
        <dbReference type="WBParaSite" id="PEQ_0000850401-mRNA-1"/>
    </source>
</evidence>
<dbReference type="WBParaSite" id="PEQ_0000850401-mRNA-1">
    <property type="protein sequence ID" value="PEQ_0000850401-mRNA-1"/>
    <property type="gene ID" value="PEQ_0000850401"/>
</dbReference>
<evidence type="ECO:0000256" key="1">
    <source>
        <dbReference type="SAM" id="Phobius"/>
    </source>
</evidence>
<keyword evidence="2" id="KW-1185">Reference proteome</keyword>
<protein>
    <submittedName>
        <fullName evidence="3">Uncharacterized protein</fullName>
    </submittedName>
</protein>
<keyword evidence="1" id="KW-1133">Transmembrane helix</keyword>
<accession>A0A914RPT4</accession>
<sequence>MRKLEKISGVLDLALYSFALVDHLLKLSTLKSVMEAAYPNFIELIMKREKYFVETNNNNGIADDNNERGNDNIISLGLREAKQIETKNDRDKSNEVVTVILIIIVTMLLLCSVSLLAASCIAAPRHANS</sequence>
<proteinExistence type="predicted"/>
<feature type="transmembrane region" description="Helical" evidence="1">
    <location>
        <begin position="96"/>
        <end position="123"/>
    </location>
</feature>
<keyword evidence="1" id="KW-0812">Transmembrane</keyword>
<keyword evidence="1" id="KW-0472">Membrane</keyword>
<dbReference type="AlphaFoldDB" id="A0A914RPT4"/>
<organism evidence="2 3">
    <name type="scientific">Parascaris equorum</name>
    <name type="common">Equine roundworm</name>
    <dbReference type="NCBI Taxonomy" id="6256"/>
    <lineage>
        <taxon>Eukaryota</taxon>
        <taxon>Metazoa</taxon>
        <taxon>Ecdysozoa</taxon>
        <taxon>Nematoda</taxon>
        <taxon>Chromadorea</taxon>
        <taxon>Rhabditida</taxon>
        <taxon>Spirurina</taxon>
        <taxon>Ascaridomorpha</taxon>
        <taxon>Ascaridoidea</taxon>
        <taxon>Ascarididae</taxon>
        <taxon>Parascaris</taxon>
    </lineage>
</organism>
<name>A0A914RPT4_PAREQ</name>
<evidence type="ECO:0000313" key="2">
    <source>
        <dbReference type="Proteomes" id="UP000887564"/>
    </source>
</evidence>